<evidence type="ECO:0000313" key="2">
    <source>
        <dbReference type="EMBL" id="KAJ2847048.1"/>
    </source>
</evidence>
<protein>
    <submittedName>
        <fullName evidence="2">Uncharacterized protein</fullName>
    </submittedName>
</protein>
<dbReference type="Proteomes" id="UP001139887">
    <property type="component" value="Unassembled WGS sequence"/>
</dbReference>
<feature type="compositionally biased region" description="Polar residues" evidence="1">
    <location>
        <begin position="382"/>
        <end position="391"/>
    </location>
</feature>
<evidence type="ECO:0000313" key="3">
    <source>
        <dbReference type="Proteomes" id="UP001139887"/>
    </source>
</evidence>
<name>A0A9W8I5C2_9FUNG</name>
<reference evidence="2" key="1">
    <citation type="submission" date="2022-07" db="EMBL/GenBank/DDBJ databases">
        <title>Phylogenomic reconstructions and comparative analyses of Kickxellomycotina fungi.</title>
        <authorList>
            <person name="Reynolds N.K."/>
            <person name="Stajich J.E."/>
            <person name="Barry K."/>
            <person name="Grigoriev I.V."/>
            <person name="Crous P."/>
            <person name="Smith M.E."/>
        </authorList>
    </citation>
    <scope>NUCLEOTIDE SEQUENCE</scope>
    <source>
        <strain evidence="2">NRRL 1566</strain>
    </source>
</reference>
<gene>
    <name evidence="2" type="ORF">IWW36_004054</name>
</gene>
<feature type="region of interest" description="Disordered" evidence="1">
    <location>
        <begin position="1"/>
        <end position="60"/>
    </location>
</feature>
<feature type="region of interest" description="Disordered" evidence="1">
    <location>
        <begin position="189"/>
        <end position="216"/>
    </location>
</feature>
<organism evidence="2 3">
    <name type="scientific">Coemansia brasiliensis</name>
    <dbReference type="NCBI Taxonomy" id="2650707"/>
    <lineage>
        <taxon>Eukaryota</taxon>
        <taxon>Fungi</taxon>
        <taxon>Fungi incertae sedis</taxon>
        <taxon>Zoopagomycota</taxon>
        <taxon>Kickxellomycotina</taxon>
        <taxon>Kickxellomycetes</taxon>
        <taxon>Kickxellales</taxon>
        <taxon>Kickxellaceae</taxon>
        <taxon>Coemansia</taxon>
    </lineage>
</organism>
<keyword evidence="3" id="KW-1185">Reference proteome</keyword>
<dbReference type="EMBL" id="JANBUW010000396">
    <property type="protein sequence ID" value="KAJ2847048.1"/>
    <property type="molecule type" value="Genomic_DNA"/>
</dbReference>
<accession>A0A9W8I5C2</accession>
<feature type="region of interest" description="Disordered" evidence="1">
    <location>
        <begin position="99"/>
        <end position="156"/>
    </location>
</feature>
<comment type="caution">
    <text evidence="2">The sequence shown here is derived from an EMBL/GenBank/DDBJ whole genome shotgun (WGS) entry which is preliminary data.</text>
</comment>
<feature type="compositionally biased region" description="Low complexity" evidence="1">
    <location>
        <begin position="199"/>
        <end position="213"/>
    </location>
</feature>
<proteinExistence type="predicted"/>
<feature type="region of interest" description="Disordered" evidence="1">
    <location>
        <begin position="378"/>
        <end position="397"/>
    </location>
</feature>
<evidence type="ECO:0000256" key="1">
    <source>
        <dbReference type="SAM" id="MobiDB-lite"/>
    </source>
</evidence>
<dbReference type="OrthoDB" id="277931at2759"/>
<dbReference type="AlphaFoldDB" id="A0A9W8I5C2"/>
<sequence>MSSRNDEPLNLRPTAGLAQKPRNSFISSRRTHEYEGFFPQHPSRGRSETSMSVVVPDRPAPLSSAPAAMAYRHDRRRDYFTDSSTLRAAMGEAAPTDAGIRYSLRDRSSAEPTDVDLTTSKQRVPRPSIHNIDKDAKDKGNKQRKPSKSANGFVSTPLFRRTTSSVSSNAPYFEGYGPDSHLPRFMQQQRSFASDDSRVSAADSDAQSPQSSSNALAMQSMLELEETRLLEAERKNQLQAVDSVLSEEQKVAYVGLVYLILVDMQSRLNVQYKESQSSTASFMNFSRRIMRNMYMHIHLSLEEQRMIELLPRHKVNIPDMAHSLAAQGDTIMVEADQDVAVMHDLFTALRDNEDCRSSTESNHGSGLDWFRRKKPQTDSESDIYTQYSMLPSESGEPEIREDIISRRRNSVSSNDSNHISKAA</sequence>
<feature type="compositionally biased region" description="Basic and acidic residues" evidence="1">
    <location>
        <begin position="131"/>
        <end position="141"/>
    </location>
</feature>
<feature type="non-terminal residue" evidence="2">
    <location>
        <position position="423"/>
    </location>
</feature>